<protein>
    <submittedName>
        <fullName evidence="2">Ferredoxin reductase</fullName>
    </submittedName>
</protein>
<dbReference type="SUPFAM" id="SSF63380">
    <property type="entry name" value="Riboflavin synthase domain-like"/>
    <property type="match status" value="1"/>
</dbReference>
<comment type="caution">
    <text evidence="2">The sequence shown here is derived from an EMBL/GenBank/DDBJ whole genome shotgun (WGS) entry which is preliminary data.</text>
</comment>
<sequence length="341" mass="38304">MGNHVQYKPEWIREDFVDFIAEKVHPTWAWKRVKAQLVARKVLSADFIQLQLRPNQNFRPEKAQSGQSLLITVVIAGVRQQRSYSIVDILDNGDVLIAVKQQGTVSNVLTNSALGSVVEISQAQGEFVLNQCSGTAMLFFASGSGITAIYALVKQALKSTEQPIDLLYFNRDNAYHTELEALTAQYPQFKYHPLNTLQNSQHLTEQLLQQLVPDYQRRECYVCGAHNMMQSVQQLYVNQSISHLLKMEYFKIQIDQSLEAQPVTFLRAQQEFLATDNLLESAEKAGLKPAHGCRMGICNTCSCTKVQGVVRNVLTGEIDEQSNTQIKLCISQAISPVVINL</sequence>
<dbReference type="InterPro" id="IPR001433">
    <property type="entry name" value="OxRdtase_FAD/NAD-bd"/>
</dbReference>
<dbReference type="InterPro" id="IPR008333">
    <property type="entry name" value="Cbr1-like_FAD-bd_dom"/>
</dbReference>
<dbReference type="CDD" id="cd00207">
    <property type="entry name" value="fer2"/>
    <property type="match status" value="1"/>
</dbReference>
<dbReference type="SUPFAM" id="SSF52343">
    <property type="entry name" value="Ferredoxin reductase-like, C-terminal NADP-linked domain"/>
    <property type="match status" value="1"/>
</dbReference>
<dbReference type="Pfam" id="PF00111">
    <property type="entry name" value="Fer2"/>
    <property type="match status" value="1"/>
</dbReference>
<proteinExistence type="predicted"/>
<reference evidence="2 3" key="1">
    <citation type="submission" date="2019-09" db="EMBL/GenBank/DDBJ databases">
        <title>Draft genome sequence of Acinetobacter tandoii W4-4-4 isolated from environmental water sample.</title>
        <authorList>
            <person name="Wee S.K."/>
            <person name="Yan B."/>
            <person name="Mustaffa S.B."/>
            <person name="Yap E.P.H."/>
        </authorList>
    </citation>
    <scope>NUCLEOTIDE SEQUENCE [LARGE SCALE GENOMIC DNA]</scope>
    <source>
        <strain evidence="2 3">W4-4-4</strain>
    </source>
</reference>
<organism evidence="2 3">
    <name type="scientific">Acinetobacter tandoii</name>
    <dbReference type="NCBI Taxonomy" id="202954"/>
    <lineage>
        <taxon>Bacteria</taxon>
        <taxon>Pseudomonadati</taxon>
        <taxon>Pseudomonadota</taxon>
        <taxon>Gammaproteobacteria</taxon>
        <taxon>Moraxellales</taxon>
        <taxon>Moraxellaceae</taxon>
        <taxon>Acinetobacter</taxon>
    </lineage>
</organism>
<dbReference type="SUPFAM" id="SSF54292">
    <property type="entry name" value="2Fe-2S ferredoxin-like"/>
    <property type="match status" value="1"/>
</dbReference>
<evidence type="ECO:0000313" key="3">
    <source>
        <dbReference type="Proteomes" id="UP000325788"/>
    </source>
</evidence>
<dbReference type="RefSeq" id="WP_044739798.1">
    <property type="nucleotide sequence ID" value="NZ_VXLD01000014.1"/>
</dbReference>
<evidence type="ECO:0000259" key="1">
    <source>
        <dbReference type="PROSITE" id="PS51384"/>
    </source>
</evidence>
<dbReference type="EMBL" id="VXLD01000014">
    <property type="protein sequence ID" value="KAB1852324.1"/>
    <property type="molecule type" value="Genomic_DNA"/>
</dbReference>
<dbReference type="GO" id="GO:0016491">
    <property type="term" value="F:oxidoreductase activity"/>
    <property type="evidence" value="ECO:0007669"/>
    <property type="project" value="InterPro"/>
</dbReference>
<dbReference type="Gene3D" id="3.40.50.80">
    <property type="entry name" value="Nucleotide-binding domain of ferredoxin-NADP reductase (FNR) module"/>
    <property type="match status" value="1"/>
</dbReference>
<dbReference type="PANTHER" id="PTHR47354">
    <property type="entry name" value="NADH OXIDOREDUCTASE HCR"/>
    <property type="match status" value="1"/>
</dbReference>
<dbReference type="InterPro" id="IPR012675">
    <property type="entry name" value="Beta-grasp_dom_sf"/>
</dbReference>
<dbReference type="AlphaFoldDB" id="A0A5N4W5N8"/>
<dbReference type="Pfam" id="PF00175">
    <property type="entry name" value="NAD_binding_1"/>
    <property type="match status" value="1"/>
</dbReference>
<feature type="domain" description="FAD-binding FR-type" evidence="1">
    <location>
        <begin position="30"/>
        <end position="130"/>
    </location>
</feature>
<evidence type="ECO:0000313" key="2">
    <source>
        <dbReference type="EMBL" id="KAB1852324.1"/>
    </source>
</evidence>
<dbReference type="GO" id="GO:0051536">
    <property type="term" value="F:iron-sulfur cluster binding"/>
    <property type="evidence" value="ECO:0007669"/>
    <property type="project" value="InterPro"/>
</dbReference>
<dbReference type="Gene3D" id="3.10.20.30">
    <property type="match status" value="1"/>
</dbReference>
<dbReference type="InterPro" id="IPR001041">
    <property type="entry name" value="2Fe-2S_ferredoxin-type"/>
</dbReference>
<accession>A0A5N4W5N8</accession>
<dbReference type="Gene3D" id="2.40.30.10">
    <property type="entry name" value="Translation factors"/>
    <property type="match status" value="1"/>
</dbReference>
<dbReference type="InterPro" id="IPR039261">
    <property type="entry name" value="FNR_nucleotide-bd"/>
</dbReference>
<dbReference type="Pfam" id="PF00970">
    <property type="entry name" value="FAD_binding_6"/>
    <property type="match status" value="1"/>
</dbReference>
<dbReference type="InterPro" id="IPR036010">
    <property type="entry name" value="2Fe-2S_ferredoxin-like_sf"/>
</dbReference>
<gene>
    <name evidence="2" type="ORF">F4W09_15100</name>
</gene>
<dbReference type="InterPro" id="IPR017938">
    <property type="entry name" value="Riboflavin_synthase-like_b-brl"/>
</dbReference>
<dbReference type="Proteomes" id="UP000325788">
    <property type="component" value="Unassembled WGS sequence"/>
</dbReference>
<dbReference type="InterPro" id="IPR050415">
    <property type="entry name" value="MRET"/>
</dbReference>
<dbReference type="PROSITE" id="PS51384">
    <property type="entry name" value="FAD_FR"/>
    <property type="match status" value="1"/>
</dbReference>
<dbReference type="PANTHER" id="PTHR47354:SF3">
    <property type="entry name" value="OXIDOREDUCTASE-RELATED"/>
    <property type="match status" value="1"/>
</dbReference>
<dbReference type="InterPro" id="IPR017927">
    <property type="entry name" value="FAD-bd_FR_type"/>
</dbReference>
<name>A0A5N4W5N8_9GAMM</name>